<dbReference type="RefSeq" id="WP_058988278.1">
    <property type="nucleotide sequence ID" value="NZ_LN606600.1"/>
</dbReference>
<dbReference type="GO" id="GO:0005886">
    <property type="term" value="C:plasma membrane"/>
    <property type="evidence" value="ECO:0007669"/>
    <property type="project" value="UniProtKB-SubCell"/>
</dbReference>
<feature type="transmembrane region" description="Helical" evidence="8">
    <location>
        <begin position="343"/>
        <end position="364"/>
    </location>
</feature>
<evidence type="ECO:0000256" key="1">
    <source>
        <dbReference type="ARBA" id="ARBA00004651"/>
    </source>
</evidence>
<keyword evidence="10" id="KW-1185">Reference proteome</keyword>
<feature type="transmembrane region" description="Helical" evidence="8">
    <location>
        <begin position="60"/>
        <end position="80"/>
    </location>
</feature>
<evidence type="ECO:0000256" key="5">
    <source>
        <dbReference type="ARBA" id="ARBA00022989"/>
    </source>
</evidence>
<feature type="transmembrane region" description="Helical" evidence="8">
    <location>
        <begin position="29"/>
        <end position="48"/>
    </location>
</feature>
<evidence type="ECO:0000256" key="3">
    <source>
        <dbReference type="ARBA" id="ARBA00022475"/>
    </source>
</evidence>
<evidence type="ECO:0000256" key="6">
    <source>
        <dbReference type="ARBA" id="ARBA00023136"/>
    </source>
</evidence>
<proteinExistence type="inferred from homology"/>
<keyword evidence="2" id="KW-0813">Transport</keyword>
<protein>
    <submittedName>
        <fullName evidence="9">Gluconate:H+ symporter</fullName>
    </submittedName>
</protein>
<evidence type="ECO:0000313" key="9">
    <source>
        <dbReference type="EMBL" id="CEF41836.1"/>
    </source>
</evidence>
<feature type="transmembrane region" description="Helical" evidence="8">
    <location>
        <begin position="261"/>
        <end position="284"/>
    </location>
</feature>
<keyword evidence="5 8" id="KW-1133">Transmembrane helix</keyword>
<organism evidence="9 10">
    <name type="scientific">Acetobacter senegalensis</name>
    <dbReference type="NCBI Taxonomy" id="446692"/>
    <lineage>
        <taxon>Bacteria</taxon>
        <taxon>Pseudomonadati</taxon>
        <taxon>Pseudomonadota</taxon>
        <taxon>Alphaproteobacteria</taxon>
        <taxon>Acetobacterales</taxon>
        <taxon>Acetobacteraceae</taxon>
        <taxon>Acetobacter</taxon>
    </lineage>
</organism>
<dbReference type="PANTHER" id="PTHR30354">
    <property type="entry name" value="GNT FAMILY GLUCONATE TRANSPORTER"/>
    <property type="match status" value="1"/>
</dbReference>
<keyword evidence="4 8" id="KW-0812">Transmembrane</keyword>
<name>A0A0U5EV81_9PROT</name>
<dbReference type="NCBIfam" id="TIGR00791">
    <property type="entry name" value="gntP"/>
    <property type="match status" value="1"/>
</dbReference>
<feature type="transmembrane region" description="Helical" evidence="8">
    <location>
        <begin position="6"/>
        <end position="22"/>
    </location>
</feature>
<evidence type="ECO:0000256" key="2">
    <source>
        <dbReference type="ARBA" id="ARBA00022448"/>
    </source>
</evidence>
<dbReference type="PATRIC" id="fig|446692.3.peg.2665"/>
<evidence type="ECO:0000256" key="4">
    <source>
        <dbReference type="ARBA" id="ARBA00022692"/>
    </source>
</evidence>
<dbReference type="AlphaFoldDB" id="A0A0U5EV81"/>
<feature type="transmembrane region" description="Helical" evidence="8">
    <location>
        <begin position="229"/>
        <end position="249"/>
    </location>
</feature>
<dbReference type="KEGG" id="asz:ASN_2552"/>
<comment type="subcellular location">
    <subcellularLocation>
        <location evidence="1">Cell membrane</location>
        <topology evidence="1">Multi-pass membrane protein</topology>
    </subcellularLocation>
</comment>
<dbReference type="GeneID" id="34783559"/>
<dbReference type="Proteomes" id="UP000056109">
    <property type="component" value="Chromosome I"/>
</dbReference>
<dbReference type="PANTHER" id="PTHR30354:SF22">
    <property type="entry name" value="HIGH-AFFINITY GLUCONATE TRANSPORTER"/>
    <property type="match status" value="1"/>
</dbReference>
<gene>
    <name evidence="9" type="primary">gntT</name>
    <name evidence="9" type="ORF">ASN_2552</name>
</gene>
<dbReference type="GO" id="GO:0015128">
    <property type="term" value="F:gluconate transmembrane transporter activity"/>
    <property type="evidence" value="ECO:0007669"/>
    <property type="project" value="InterPro"/>
</dbReference>
<reference evidence="10" key="1">
    <citation type="submission" date="2014-09" db="EMBL/GenBank/DDBJ databases">
        <authorList>
            <person name="Illeghems K.G."/>
        </authorList>
    </citation>
    <scope>NUCLEOTIDE SEQUENCE [LARGE SCALE GENOMIC DNA]</scope>
    <source>
        <strain evidence="10">108B</strain>
    </source>
</reference>
<keyword evidence="3" id="KW-1003">Cell membrane</keyword>
<comment type="similarity">
    <text evidence="7">Belongs to the GntP permease family.</text>
</comment>
<dbReference type="EMBL" id="LN606600">
    <property type="protein sequence ID" value="CEF41836.1"/>
    <property type="molecule type" value="Genomic_DNA"/>
</dbReference>
<feature type="transmembrane region" description="Helical" evidence="8">
    <location>
        <begin position="304"/>
        <end position="323"/>
    </location>
</feature>
<sequence length="461" mass="47496">MNPGFTIATGAVAILAVIILIARFRLEPVMTLFGIAIAVGLAAGHSPAEAVASFEDGAGHTLGHIAFIIAFGTMLGRIITESGAAERIAETLIRGFGARNIHWAMMIIGLIVGLPVFFDVGFVLLAPLAFVAARAAGQPILLAALPLAASLSVAHALMPPHPAIMIAVQAYHASMPLMLLLGALVAVPTAVLTGPVFAHFIVPRLTVRGVSSLEEQFFNNGPVQEMPPFWLSVLAVLMPVLLILAGLIISSLFPGTTGQTMGGLVGSTDVALVLSTVFACVALTRTRGLSKDEISRHLSACLAPIAFVVLLVGAGGGFGRALIDAGVSRVLTGLAINWHMPPLLLACGIAAVVRLATGSATVAMSTAAPVLAPFTHQAGLVSPEAMVLATGAGSVAVRRQDLWDEIGELNNGGFLAHRNDEGVKYEPEILAGDDIGGTVDPRYPPGDASAVFGGREDPHCA</sequence>
<accession>A0A0U5EV81</accession>
<feature type="transmembrane region" description="Helical" evidence="8">
    <location>
        <begin position="101"/>
        <end position="130"/>
    </location>
</feature>
<evidence type="ECO:0000256" key="7">
    <source>
        <dbReference type="ARBA" id="ARBA00049663"/>
    </source>
</evidence>
<keyword evidence="6 8" id="KW-0472">Membrane</keyword>
<evidence type="ECO:0000313" key="10">
    <source>
        <dbReference type="Proteomes" id="UP000056109"/>
    </source>
</evidence>
<dbReference type="InterPro" id="IPR003474">
    <property type="entry name" value="Glcn_transporter"/>
</dbReference>
<dbReference type="Pfam" id="PF02447">
    <property type="entry name" value="GntP_permease"/>
    <property type="match status" value="1"/>
</dbReference>
<evidence type="ECO:0000256" key="8">
    <source>
        <dbReference type="SAM" id="Phobius"/>
    </source>
</evidence>
<feature type="transmembrane region" description="Helical" evidence="8">
    <location>
        <begin position="177"/>
        <end position="202"/>
    </location>
</feature>